<evidence type="ECO:0000313" key="2">
    <source>
        <dbReference type="Proteomes" id="UP000224854"/>
    </source>
</evidence>
<proteinExistence type="predicted"/>
<dbReference type="OrthoDB" id="5213490at2759"/>
<reference evidence="1 2" key="1">
    <citation type="submission" date="2017-06" db="EMBL/GenBank/DDBJ databases">
        <title>Ant-infecting Ophiocordyceps genomes reveal a high diversity of potential behavioral manipulation genes and a possible major role for enterotoxins.</title>
        <authorList>
            <person name="De Bekker C."/>
            <person name="Evans H.C."/>
            <person name="Brachmann A."/>
            <person name="Hughes D.P."/>
        </authorList>
    </citation>
    <scope>NUCLEOTIDE SEQUENCE [LARGE SCALE GENOMIC DNA]</scope>
    <source>
        <strain evidence="1 2">1348a</strain>
    </source>
</reference>
<protein>
    <submittedName>
        <fullName evidence="1">Uncharacterized protein</fullName>
    </submittedName>
</protein>
<name>A0A2C5XWC1_9HYPO</name>
<keyword evidence="2" id="KW-1185">Reference proteome</keyword>
<accession>A0A2C5XWC1</accession>
<gene>
    <name evidence="1" type="ORF">CDD82_2583</name>
</gene>
<sequence length="438" mass="48155">MEPRCPLLAIRESLHSAAFCHPQRHLVDSPAYAPRHARLDASSPPRCDSLHAAAHALVLPETHPRRHAWAASAGLSHVHMDLSCFGVQDLVRMSRGHLELLDCATVALLPRGSPVYKLWPRHASLLAMIGATHLFRPVWSSNLRSLRIHHSLVTQLPTLQAAALSPLARLYLAETLILPRVQAAYPHDAFIPAMNPRLTSLTLTCIPRRSAGPLIASLIDFVHLLAVEEAAMRDASLDPSCRHARLLTGLTHLTLEFEPDAMDQDQGFSFFHPEPRLTLAAHSTPSVHGSSMPDPDTDHVMCDVGSHAAVPVWIGPRHAHASSLLRQYRRNALHQDLRDAVSPATRAQVEAGAPRASLIFQKAWCATVMPPVLDAPAPAELEAMRDVLAELKASRASARARYQASQPRRPGEPLYFWTGRLQVVTGPSLAHHQSHLWT</sequence>
<dbReference type="AlphaFoldDB" id="A0A2C5XWC1"/>
<evidence type="ECO:0000313" key="1">
    <source>
        <dbReference type="EMBL" id="PHH59004.1"/>
    </source>
</evidence>
<dbReference type="Proteomes" id="UP000224854">
    <property type="component" value="Unassembled WGS sequence"/>
</dbReference>
<dbReference type="EMBL" id="NJEU01001964">
    <property type="protein sequence ID" value="PHH59004.1"/>
    <property type="molecule type" value="Genomic_DNA"/>
</dbReference>
<organism evidence="1 2">
    <name type="scientific">Ophiocordyceps australis</name>
    <dbReference type="NCBI Taxonomy" id="1399860"/>
    <lineage>
        <taxon>Eukaryota</taxon>
        <taxon>Fungi</taxon>
        <taxon>Dikarya</taxon>
        <taxon>Ascomycota</taxon>
        <taxon>Pezizomycotina</taxon>
        <taxon>Sordariomycetes</taxon>
        <taxon>Hypocreomycetidae</taxon>
        <taxon>Hypocreales</taxon>
        <taxon>Ophiocordycipitaceae</taxon>
        <taxon>Ophiocordyceps</taxon>
    </lineage>
</organism>
<comment type="caution">
    <text evidence="1">The sequence shown here is derived from an EMBL/GenBank/DDBJ whole genome shotgun (WGS) entry which is preliminary data.</text>
</comment>